<dbReference type="Gene3D" id="1.10.287.130">
    <property type="match status" value="1"/>
</dbReference>
<evidence type="ECO:0000313" key="3">
    <source>
        <dbReference type="EMBL" id="MFA9459997.1"/>
    </source>
</evidence>
<dbReference type="PANTHER" id="PTHR44757">
    <property type="entry name" value="DIGUANYLATE CYCLASE DGCP"/>
    <property type="match status" value="1"/>
</dbReference>
<sequence>MVEHILRHASEGFLVADIHTLEILEANEALCRMLDSSREALVGSHPNRWLDPRDRETFRHEVQKRWNGANRYHELRFVRGDGQPVPVLANGTTCLDEQGAPSLSVVFITDLSRLKQSEHSVDQLTEILEAFPGLVGRCDGNLHFLYHNRYAKELLGSDLSPHVTVRGIHPDWAGQLMQDEAFPAAAREGYWVGETALLDKRGQEVPFLVTVVAHYDAPGNVERFSLVGIDLSTQKTTEERLRQYAQQLQSVSRLISMEGLTSLLTHQLNQPLAALNNYAAAGNQLLSQRSLDSTRFADLLDRITEEAQKASEVLV</sequence>
<dbReference type="InterPro" id="IPR000700">
    <property type="entry name" value="PAS-assoc_C"/>
</dbReference>
<proteinExistence type="predicted"/>
<dbReference type="Pfam" id="PF13426">
    <property type="entry name" value="PAS_9"/>
    <property type="match status" value="1"/>
</dbReference>
<comment type="caution">
    <text evidence="3">The sequence shown here is derived from an EMBL/GenBank/DDBJ whole genome shotgun (WGS) entry which is preliminary data.</text>
</comment>
<dbReference type="InterPro" id="IPR035965">
    <property type="entry name" value="PAS-like_dom_sf"/>
</dbReference>
<feature type="domain" description="PAS" evidence="1">
    <location>
        <begin position="1"/>
        <end position="69"/>
    </location>
</feature>
<evidence type="ECO:0000259" key="2">
    <source>
        <dbReference type="PROSITE" id="PS50113"/>
    </source>
</evidence>
<evidence type="ECO:0000259" key="1">
    <source>
        <dbReference type="PROSITE" id="PS50112"/>
    </source>
</evidence>
<keyword evidence="4" id="KW-1185">Reference proteome</keyword>
<dbReference type="SMART" id="SM00091">
    <property type="entry name" value="PAS"/>
    <property type="match status" value="2"/>
</dbReference>
<dbReference type="InterPro" id="IPR052155">
    <property type="entry name" value="Biofilm_reg_signaling"/>
</dbReference>
<dbReference type="RefSeq" id="WP_373654775.1">
    <property type="nucleotide sequence ID" value="NZ_JBGUAW010000002.1"/>
</dbReference>
<feature type="domain" description="PAC" evidence="2">
    <location>
        <begin position="191"/>
        <end position="243"/>
    </location>
</feature>
<dbReference type="SMART" id="SM00086">
    <property type="entry name" value="PAC"/>
    <property type="match status" value="2"/>
</dbReference>
<evidence type="ECO:0000313" key="4">
    <source>
        <dbReference type="Proteomes" id="UP001575181"/>
    </source>
</evidence>
<reference evidence="3 4" key="1">
    <citation type="submission" date="2024-08" db="EMBL/GenBank/DDBJ databases">
        <title>Whole-genome sequencing of halo(alkali)philic microorganisms from hypersaline lakes.</title>
        <authorList>
            <person name="Sorokin D.Y."/>
            <person name="Merkel A.Y."/>
            <person name="Messina E."/>
            <person name="Yakimov M."/>
        </authorList>
    </citation>
    <scope>NUCLEOTIDE SEQUENCE [LARGE SCALE GENOMIC DNA]</scope>
    <source>
        <strain evidence="3 4">Cl-TMA</strain>
    </source>
</reference>
<dbReference type="PROSITE" id="PS50113">
    <property type="entry name" value="PAC"/>
    <property type="match status" value="2"/>
</dbReference>
<name>A0ABV4TSK9_9GAMM</name>
<dbReference type="PROSITE" id="PS50112">
    <property type="entry name" value="PAS"/>
    <property type="match status" value="1"/>
</dbReference>
<dbReference type="InterPro" id="IPR001610">
    <property type="entry name" value="PAC"/>
</dbReference>
<feature type="domain" description="PAC" evidence="2">
    <location>
        <begin position="71"/>
        <end position="123"/>
    </location>
</feature>
<dbReference type="NCBIfam" id="TIGR00229">
    <property type="entry name" value="sensory_box"/>
    <property type="match status" value="1"/>
</dbReference>
<dbReference type="Proteomes" id="UP001575181">
    <property type="component" value="Unassembled WGS sequence"/>
</dbReference>
<gene>
    <name evidence="3" type="ORF">ACERLL_04090</name>
</gene>
<dbReference type="PANTHER" id="PTHR44757:SF2">
    <property type="entry name" value="BIOFILM ARCHITECTURE MAINTENANCE PROTEIN MBAA"/>
    <property type="match status" value="1"/>
</dbReference>
<dbReference type="Gene3D" id="3.30.450.20">
    <property type="entry name" value="PAS domain"/>
    <property type="match status" value="2"/>
</dbReference>
<accession>A0ABV4TSK9</accession>
<dbReference type="SUPFAM" id="SSF55785">
    <property type="entry name" value="PYP-like sensor domain (PAS domain)"/>
    <property type="match status" value="2"/>
</dbReference>
<dbReference type="InterPro" id="IPR000014">
    <property type="entry name" value="PAS"/>
</dbReference>
<dbReference type="CDD" id="cd00130">
    <property type="entry name" value="PAS"/>
    <property type="match status" value="1"/>
</dbReference>
<dbReference type="EMBL" id="JBGUAW010000002">
    <property type="protein sequence ID" value="MFA9459997.1"/>
    <property type="molecule type" value="Genomic_DNA"/>
</dbReference>
<organism evidence="3 4">
    <name type="scientific">Thiohalorhabdus methylotrophus</name>
    <dbReference type="NCBI Taxonomy" id="3242694"/>
    <lineage>
        <taxon>Bacteria</taxon>
        <taxon>Pseudomonadati</taxon>
        <taxon>Pseudomonadota</taxon>
        <taxon>Gammaproteobacteria</taxon>
        <taxon>Thiohalorhabdales</taxon>
        <taxon>Thiohalorhabdaceae</taxon>
        <taxon>Thiohalorhabdus</taxon>
    </lineage>
</organism>
<protein>
    <submittedName>
        <fullName evidence="3">PAS domain S-box protein</fullName>
    </submittedName>
</protein>